<reference evidence="2 3" key="1">
    <citation type="submission" date="2024-02" db="EMBL/GenBank/DDBJ databases">
        <title>De novo assembly and annotation of 12 fungi associated with fruit tree decline syndrome in Ontario, Canada.</title>
        <authorList>
            <person name="Sulman M."/>
            <person name="Ellouze W."/>
            <person name="Ilyukhin E."/>
        </authorList>
    </citation>
    <scope>NUCLEOTIDE SEQUENCE [LARGE SCALE GENOMIC DNA]</scope>
    <source>
        <strain evidence="2 3">FDS-637</strain>
    </source>
</reference>
<dbReference type="EMBL" id="JAJVCZ030000008">
    <property type="protein sequence ID" value="KAL0257425.1"/>
    <property type="molecule type" value="Genomic_DNA"/>
</dbReference>
<dbReference type="GeneID" id="92012323"/>
<organism evidence="2 3">
    <name type="scientific">Diplodia seriata</name>
    <dbReference type="NCBI Taxonomy" id="420778"/>
    <lineage>
        <taxon>Eukaryota</taxon>
        <taxon>Fungi</taxon>
        <taxon>Dikarya</taxon>
        <taxon>Ascomycota</taxon>
        <taxon>Pezizomycotina</taxon>
        <taxon>Dothideomycetes</taxon>
        <taxon>Dothideomycetes incertae sedis</taxon>
        <taxon>Botryosphaeriales</taxon>
        <taxon>Botryosphaeriaceae</taxon>
        <taxon>Diplodia</taxon>
    </lineage>
</organism>
<dbReference type="Proteomes" id="UP001430584">
    <property type="component" value="Unassembled WGS sequence"/>
</dbReference>
<gene>
    <name evidence="2" type="ORF">SLS55_008238</name>
</gene>
<accession>A0ABR3C9X0</accession>
<dbReference type="Pfam" id="PF00724">
    <property type="entry name" value="Oxidored_FMN"/>
    <property type="match status" value="2"/>
</dbReference>
<feature type="domain" description="NADH:flavin oxidoreductase/NADH oxidase N-terminal" evidence="1">
    <location>
        <begin position="339"/>
        <end position="387"/>
    </location>
</feature>
<proteinExistence type="predicted"/>
<dbReference type="InterPro" id="IPR013785">
    <property type="entry name" value="Aldolase_TIM"/>
</dbReference>
<dbReference type="PANTHER" id="PTHR22893">
    <property type="entry name" value="NADH OXIDOREDUCTASE-RELATED"/>
    <property type="match status" value="1"/>
</dbReference>
<evidence type="ECO:0000313" key="2">
    <source>
        <dbReference type="EMBL" id="KAL0257425.1"/>
    </source>
</evidence>
<dbReference type="Gene3D" id="3.20.20.70">
    <property type="entry name" value="Aldolase class I"/>
    <property type="match status" value="1"/>
</dbReference>
<dbReference type="InterPro" id="IPR045247">
    <property type="entry name" value="Oye-like"/>
</dbReference>
<dbReference type="InterPro" id="IPR001155">
    <property type="entry name" value="OxRdtase_FMN_N"/>
</dbReference>
<comment type="caution">
    <text evidence="2">The sequence shown here is derived from an EMBL/GenBank/DDBJ whole genome shotgun (WGS) entry which is preliminary data.</text>
</comment>
<dbReference type="SUPFAM" id="SSF51395">
    <property type="entry name" value="FMN-linked oxidoreductases"/>
    <property type="match status" value="1"/>
</dbReference>
<feature type="domain" description="NADH:flavin oxidoreductase/NADH oxidase N-terminal" evidence="1">
    <location>
        <begin position="18"/>
        <end position="286"/>
    </location>
</feature>
<dbReference type="RefSeq" id="XP_066630454.1">
    <property type="nucleotide sequence ID" value="XM_066779650.1"/>
</dbReference>
<name>A0ABR3C9X0_9PEZI</name>
<evidence type="ECO:0000259" key="1">
    <source>
        <dbReference type="Pfam" id="PF00724"/>
    </source>
</evidence>
<keyword evidence="3" id="KW-1185">Reference proteome</keyword>
<evidence type="ECO:0000313" key="3">
    <source>
        <dbReference type="Proteomes" id="UP001430584"/>
    </source>
</evidence>
<dbReference type="PANTHER" id="PTHR22893:SF129">
    <property type="entry name" value="FLAVIN OXIDOREDUCTASE HXNT"/>
    <property type="match status" value="1"/>
</dbReference>
<dbReference type="CDD" id="cd02933">
    <property type="entry name" value="OYE_like_FMN"/>
    <property type="match status" value="1"/>
</dbReference>
<protein>
    <recommendedName>
        <fullName evidence="1">NADH:flavin oxidoreductase/NADH oxidase N-terminal domain-containing protein</fullName>
    </recommendedName>
</protein>
<sequence length="416" mass="45187">MPAPITTPTFAPLKDTALFKPTQLGKLSLGHRIVLAPLTRMRAQKESDGVFVHQDLAVEYYKQRASKGGLLLTEATDICHYASGYPGVPGVFTASQLDGWKKVTDAVHSKGGYIFCQLWHTGRASPPSFRAGAQPPSSSDVPISGNALDGTAYADSPPRPLSVSEIHALTAEWAAAAKRAVDEAGFDGVEIHGANGYLLDQFLHDNVNRRTDAYGGSVENRCRFPLEVVAAVAAAVGGERVGIRLSPYNYFQDTKDSNPNAHWAHLCDQLARLPQRPAYVHMVEPRFDEVLDEQGKLDALAAYTAHDEHGVEAEATAPTSKKAPNSLVPFRRILAKGGIKFLAAGGFDRENAAPVVEADDADCVIFGRWFIANPDLPRRLAEGLPLNQYDRDTFYGADPPPKGYVDYPFFEEQVSA</sequence>